<dbReference type="InterPro" id="IPR034660">
    <property type="entry name" value="DinB/YfiT-like"/>
</dbReference>
<dbReference type="SUPFAM" id="SSF109854">
    <property type="entry name" value="DinB/YfiT-like putative metalloenzymes"/>
    <property type="match status" value="1"/>
</dbReference>
<proteinExistence type="inferred from homology"/>
<dbReference type="AlphaFoldDB" id="A0A5R9FYA5"/>
<keyword evidence="2 3" id="KW-0479">Metal-binding</keyword>
<gene>
    <name evidence="5" type="ORF">FE782_30515</name>
</gene>
<feature type="binding site" evidence="3">
    <location>
        <position position="52"/>
    </location>
    <ligand>
        <name>a divalent metal cation</name>
        <dbReference type="ChEBI" id="CHEBI:60240"/>
    </ligand>
</feature>
<evidence type="ECO:0000256" key="3">
    <source>
        <dbReference type="PIRSR" id="PIRSR607837-1"/>
    </source>
</evidence>
<keyword evidence="6" id="KW-1185">Reference proteome</keyword>
<dbReference type="Pfam" id="PF05163">
    <property type="entry name" value="DinB"/>
    <property type="match status" value="1"/>
</dbReference>
<dbReference type="GO" id="GO:0046872">
    <property type="term" value="F:metal ion binding"/>
    <property type="evidence" value="ECO:0007669"/>
    <property type="project" value="UniProtKB-KW"/>
</dbReference>
<dbReference type="OrthoDB" id="2427314at2"/>
<name>A0A5R9FYA5_9BACL</name>
<comment type="similarity">
    <text evidence="1">Belongs to the DinB family.</text>
</comment>
<accession>A0A5R9FYA5</accession>
<sequence>MTNGTAKMKEQLFEEFELGMRTAWRLIGRIRPEQWSYRPADNMRTLQELVHHIASLPEVDVMIAKEATEDEVRAAEKTYARLDCDAEALTAAMGRGFEGLKQHYGAMSDEEFLHRATTPYYVNHPTLQSRWLLETVTHLFHHRSQLFQYVKALGHDVTMMDLYVL</sequence>
<feature type="binding site" evidence="3">
    <location>
        <position position="142"/>
    </location>
    <ligand>
        <name>a divalent metal cation</name>
        <dbReference type="ChEBI" id="CHEBI:60240"/>
    </ligand>
</feature>
<dbReference type="RefSeq" id="WP_138198136.1">
    <property type="nucleotide sequence ID" value="NZ_VCIW01000035.1"/>
</dbReference>
<organism evidence="5 6">
    <name type="scientific">Paenibacillus antri</name>
    <dbReference type="NCBI Taxonomy" id="2582848"/>
    <lineage>
        <taxon>Bacteria</taxon>
        <taxon>Bacillati</taxon>
        <taxon>Bacillota</taxon>
        <taxon>Bacilli</taxon>
        <taxon>Bacillales</taxon>
        <taxon>Paenibacillaceae</taxon>
        <taxon>Paenibacillus</taxon>
    </lineage>
</organism>
<reference evidence="5 6" key="1">
    <citation type="submission" date="2019-05" db="EMBL/GenBank/DDBJ databases">
        <authorList>
            <person name="Narsing Rao M.P."/>
            <person name="Li W.J."/>
        </authorList>
    </citation>
    <scope>NUCLEOTIDE SEQUENCE [LARGE SCALE GENOMIC DNA]</scope>
    <source>
        <strain evidence="5 6">SYSU_K30003</strain>
    </source>
</reference>
<dbReference type="InterPro" id="IPR007837">
    <property type="entry name" value="DinB"/>
</dbReference>
<evidence type="ECO:0000313" key="5">
    <source>
        <dbReference type="EMBL" id="TLS48471.1"/>
    </source>
</evidence>
<keyword evidence="4" id="KW-0175">Coiled coil</keyword>
<feature type="coiled-coil region" evidence="4">
    <location>
        <begin position="65"/>
        <end position="92"/>
    </location>
</feature>
<dbReference type="Proteomes" id="UP000309676">
    <property type="component" value="Unassembled WGS sequence"/>
</dbReference>
<evidence type="ECO:0000256" key="2">
    <source>
        <dbReference type="ARBA" id="ARBA00022723"/>
    </source>
</evidence>
<feature type="binding site" evidence="3">
    <location>
        <position position="138"/>
    </location>
    <ligand>
        <name>a divalent metal cation</name>
        <dbReference type="ChEBI" id="CHEBI:60240"/>
    </ligand>
</feature>
<protein>
    <submittedName>
        <fullName evidence="5">DinB family protein</fullName>
    </submittedName>
</protein>
<dbReference type="Gene3D" id="1.20.120.450">
    <property type="entry name" value="dinb family like domain"/>
    <property type="match status" value="1"/>
</dbReference>
<evidence type="ECO:0000256" key="4">
    <source>
        <dbReference type="SAM" id="Coils"/>
    </source>
</evidence>
<comment type="caution">
    <text evidence="5">The sequence shown here is derived from an EMBL/GenBank/DDBJ whole genome shotgun (WGS) entry which is preliminary data.</text>
</comment>
<evidence type="ECO:0000313" key="6">
    <source>
        <dbReference type="Proteomes" id="UP000309676"/>
    </source>
</evidence>
<evidence type="ECO:0000256" key="1">
    <source>
        <dbReference type="ARBA" id="ARBA00008635"/>
    </source>
</evidence>
<dbReference type="EMBL" id="VCIW01000035">
    <property type="protein sequence ID" value="TLS48471.1"/>
    <property type="molecule type" value="Genomic_DNA"/>
</dbReference>